<sequence>MIIAFSNKFRILLFFLILVYGKLSAQENFTGYINPEVSLKLNNETLWSYQFGIAQRDIVYYDIEDRRNFREEIKFQGQFIELNHYTSRSVGKYGKITGGVRYRFIEIYTKKQNEIRFSEQYTHTHNLKKFALAHRLRLAQRFRVKNTFRTRYRFSVIVPLNPQLQTKDHKKLNLATTVEGVWEFGKEETPNYGIRYSNYLNYAIFKDTSINFGLEYRYRDFTRNPYTQIFLVSALKVSL</sequence>
<name>A0AC61Y587_9FLAO</name>
<dbReference type="EMBL" id="CABVMM010000003">
    <property type="protein sequence ID" value="VVU99631.1"/>
    <property type="molecule type" value="Genomic_DNA"/>
</dbReference>
<accession>A0AC61Y587</accession>
<evidence type="ECO:0000313" key="2">
    <source>
        <dbReference type="Proteomes" id="UP000356253"/>
    </source>
</evidence>
<gene>
    <name evidence="1" type="ORF">FVB9532_00887</name>
</gene>
<reference evidence="1" key="1">
    <citation type="submission" date="2019-09" db="EMBL/GenBank/DDBJ databases">
        <authorList>
            <person name="Rodrigo-Torres L."/>
            <person name="Arahal R. D."/>
            <person name="Lucena T."/>
        </authorList>
    </citation>
    <scope>NUCLEOTIDE SEQUENCE</scope>
    <source>
        <strain evidence="1">ISS653</strain>
    </source>
</reference>
<organism evidence="1 2">
    <name type="scientific">Mesonia oceanica</name>
    <dbReference type="NCBI Taxonomy" id="2687242"/>
    <lineage>
        <taxon>Bacteria</taxon>
        <taxon>Pseudomonadati</taxon>
        <taxon>Bacteroidota</taxon>
        <taxon>Flavobacteriia</taxon>
        <taxon>Flavobacteriales</taxon>
        <taxon>Flavobacteriaceae</taxon>
        <taxon>Mesonia</taxon>
    </lineage>
</organism>
<comment type="caution">
    <text evidence="1">The sequence shown here is derived from an EMBL/GenBank/DDBJ whole genome shotgun (WGS) entry which is preliminary data.</text>
</comment>
<proteinExistence type="predicted"/>
<protein>
    <submittedName>
        <fullName evidence="1">Uncharacterized protein</fullName>
    </submittedName>
</protein>
<dbReference type="Proteomes" id="UP000356253">
    <property type="component" value="Unassembled WGS sequence"/>
</dbReference>
<evidence type="ECO:0000313" key="1">
    <source>
        <dbReference type="EMBL" id="VVU99631.1"/>
    </source>
</evidence>
<keyword evidence="2" id="KW-1185">Reference proteome</keyword>